<dbReference type="EMBL" id="JASBWV010000016">
    <property type="protein sequence ID" value="KAJ9121899.1"/>
    <property type="molecule type" value="Genomic_DNA"/>
</dbReference>
<reference evidence="1" key="1">
    <citation type="submission" date="2023-04" db="EMBL/GenBank/DDBJ databases">
        <title>Draft Genome sequencing of Naganishia species isolated from polar environments using Oxford Nanopore Technology.</title>
        <authorList>
            <person name="Leo P."/>
            <person name="Venkateswaran K."/>
        </authorList>
    </citation>
    <scope>NUCLEOTIDE SEQUENCE</scope>
    <source>
        <strain evidence="1">DBVPG 5303</strain>
    </source>
</reference>
<sequence length="317" mass="34649">MAFSKLFSPANQAGKASAAMKKWKEERQIAKHAENDARIMLDPNHPGWDTFFNKKKDTASSAQGEAERDVNTVGSVEEDDAPPTLNPLEPPVDLRRYSEGSRQVLDISPIITSPLRGSSWPLSLNDTRPASGDPRESGSVTAGSGHPLNFSNFNLDWSPLLPESLNSVDDSTRRSGSPSKFSDSSSRHSLMRPDARSGGLKRHSNFRLPRFRRSGPAEQPAVDGERIELVDGKDRQPKVDRSMTVRSQSAVVLGGASDERPSPTESGVYQGFVNRDLESVGGFSLATHEEEDLDVYLPSTRCSLGYPGGRRSSSIRK</sequence>
<accession>A0ACC2XCV9</accession>
<evidence type="ECO:0000313" key="2">
    <source>
        <dbReference type="Proteomes" id="UP001234202"/>
    </source>
</evidence>
<keyword evidence="2" id="KW-1185">Reference proteome</keyword>
<proteinExistence type="predicted"/>
<gene>
    <name evidence="1" type="ORF">QFC24_004481</name>
</gene>
<evidence type="ECO:0000313" key="1">
    <source>
        <dbReference type="EMBL" id="KAJ9121899.1"/>
    </source>
</evidence>
<dbReference type="Proteomes" id="UP001234202">
    <property type="component" value="Unassembled WGS sequence"/>
</dbReference>
<name>A0ACC2XCV9_9TREE</name>
<comment type="caution">
    <text evidence="1">The sequence shown here is derived from an EMBL/GenBank/DDBJ whole genome shotgun (WGS) entry which is preliminary data.</text>
</comment>
<protein>
    <submittedName>
        <fullName evidence="1">Uncharacterized protein</fullName>
    </submittedName>
</protein>
<organism evidence="1 2">
    <name type="scientific">Naganishia onofrii</name>
    <dbReference type="NCBI Taxonomy" id="1851511"/>
    <lineage>
        <taxon>Eukaryota</taxon>
        <taxon>Fungi</taxon>
        <taxon>Dikarya</taxon>
        <taxon>Basidiomycota</taxon>
        <taxon>Agaricomycotina</taxon>
        <taxon>Tremellomycetes</taxon>
        <taxon>Filobasidiales</taxon>
        <taxon>Filobasidiaceae</taxon>
        <taxon>Naganishia</taxon>
    </lineage>
</organism>